<dbReference type="Proteomes" id="UP000001549">
    <property type="component" value="Chromosome"/>
</dbReference>
<reference evidence="1 2" key="1">
    <citation type="submission" date="2011-05" db="EMBL/GenBank/DDBJ databases">
        <title>Complete sequence of chromosome of Frankia symbiont of Datisca glomerata.</title>
        <authorList>
            <consortium name="US DOE Joint Genome Institute"/>
            <person name="Lucas S."/>
            <person name="Han J."/>
            <person name="Lapidus A."/>
            <person name="Cheng J.-F."/>
            <person name="Goodwin L."/>
            <person name="Pitluck S."/>
            <person name="Peters L."/>
            <person name="Mikhailova N."/>
            <person name="Chertkov O."/>
            <person name="Teshima H."/>
            <person name="Han C."/>
            <person name="Tapia R."/>
            <person name="Land M."/>
            <person name="Hauser L."/>
            <person name="Kyrpides N."/>
            <person name="Ivanova N."/>
            <person name="Pagani I."/>
            <person name="Berry A."/>
            <person name="Pawlowski K."/>
            <person name="Persson T."/>
            <person name="Vanden Heuvel B."/>
            <person name="Benson D."/>
            <person name="Woyke T."/>
        </authorList>
    </citation>
    <scope>NUCLEOTIDE SEQUENCE [LARGE SCALE GENOMIC DNA]</scope>
    <source>
        <strain evidence="2">4085684</strain>
    </source>
</reference>
<organism evidence="1 2">
    <name type="scientific">Candidatus Protofrankia datiscae</name>
    <dbReference type="NCBI Taxonomy" id="2716812"/>
    <lineage>
        <taxon>Bacteria</taxon>
        <taxon>Bacillati</taxon>
        <taxon>Actinomycetota</taxon>
        <taxon>Actinomycetes</taxon>
        <taxon>Frankiales</taxon>
        <taxon>Frankiaceae</taxon>
        <taxon>Protofrankia</taxon>
    </lineage>
</organism>
<accession>F8AUU2</accession>
<gene>
    <name evidence="1" type="ordered locus">FsymDg_0610</name>
</gene>
<proteinExistence type="predicted"/>
<dbReference type="AlphaFoldDB" id="F8AUU2"/>
<dbReference type="EMBL" id="CP002801">
    <property type="protein sequence ID" value="AEH08136.1"/>
    <property type="molecule type" value="Genomic_DNA"/>
</dbReference>
<evidence type="ECO:0000313" key="2">
    <source>
        <dbReference type="Proteomes" id="UP000001549"/>
    </source>
</evidence>
<name>F8AUU2_9ACTN</name>
<dbReference type="HOGENOM" id="CLU_3135964_0_0_11"/>
<dbReference type="KEGG" id="fsy:FsymDg_0610"/>
<keyword evidence="2" id="KW-1185">Reference proteome</keyword>
<sequence>MAVGPFTGAAVGARPAPDGPFCLLFAIVSAGWTTDGDTIVILVADGSVR</sequence>
<evidence type="ECO:0000313" key="1">
    <source>
        <dbReference type="EMBL" id="AEH08136.1"/>
    </source>
</evidence>
<protein>
    <submittedName>
        <fullName evidence="1">Uncharacterized protein</fullName>
    </submittedName>
</protein>